<accession>L7LT59</accession>
<dbReference type="EMBL" id="GACK01010981">
    <property type="protein sequence ID" value="JAA54053.1"/>
    <property type="molecule type" value="mRNA"/>
</dbReference>
<reference evidence="1" key="1">
    <citation type="submission" date="2012-11" db="EMBL/GenBank/DDBJ databases">
        <authorList>
            <person name="Lucero-Rivera Y.E."/>
            <person name="Tovar-Ramirez D."/>
        </authorList>
    </citation>
    <scope>NUCLEOTIDE SEQUENCE</scope>
    <source>
        <tissue evidence="1">Salivary gland</tissue>
    </source>
</reference>
<organism evidence="1">
    <name type="scientific">Rhipicephalus pulchellus</name>
    <name type="common">Yellow backed tick</name>
    <name type="synonym">Dermacentor pulchellus</name>
    <dbReference type="NCBI Taxonomy" id="72859"/>
    <lineage>
        <taxon>Eukaryota</taxon>
        <taxon>Metazoa</taxon>
        <taxon>Ecdysozoa</taxon>
        <taxon>Arthropoda</taxon>
        <taxon>Chelicerata</taxon>
        <taxon>Arachnida</taxon>
        <taxon>Acari</taxon>
        <taxon>Parasitiformes</taxon>
        <taxon>Ixodida</taxon>
        <taxon>Ixodoidea</taxon>
        <taxon>Ixodidae</taxon>
        <taxon>Rhipicephalinae</taxon>
        <taxon>Rhipicephalus</taxon>
        <taxon>Rhipicephalus</taxon>
    </lineage>
</organism>
<proteinExistence type="evidence at transcript level"/>
<protein>
    <submittedName>
        <fullName evidence="1">Putative group i salivary lipocalin</fullName>
    </submittedName>
</protein>
<reference evidence="1" key="2">
    <citation type="journal article" date="2015" name="J. Proteomics">
        <title>Sexual differences in the sialomes of the zebra tick, Rhipicephalus pulchellus.</title>
        <authorList>
            <person name="Tan A.W."/>
            <person name="Francischetti I.M."/>
            <person name="Slovak M."/>
            <person name="Kini R.M."/>
            <person name="Ribeiro J.M."/>
        </authorList>
    </citation>
    <scope>NUCLEOTIDE SEQUENCE</scope>
    <source>
        <tissue evidence="1">Salivary gland</tissue>
    </source>
</reference>
<name>L7LT59_RHIPC</name>
<dbReference type="AlphaFoldDB" id="L7LT59"/>
<sequence length="195" mass="22939">MCSNTAAVVSMAENQLCLSVLILVLVTFPKGLFTCGIGNCWRLDIRSFVSTTQRIWTYNTSASGYVRCKVDQARNMCNTSISFRRMYFYDQQHHWIARNLEGYFSKQQKDVMNVRNQGRVFIAKEKILYMSWRYRCAVMKVAQEHFGWETYYDLRIWDSWVKQGPHAKCVQQFAKYTHKGKVIYGPLCDNILHIK</sequence>
<evidence type="ECO:0000313" key="1">
    <source>
        <dbReference type="EMBL" id="JAA54053.1"/>
    </source>
</evidence>